<evidence type="ECO:0000313" key="3">
    <source>
        <dbReference type="Proteomes" id="UP001178507"/>
    </source>
</evidence>
<accession>A0AA36I7I5</accession>
<gene>
    <name evidence="2" type="ORF">EVOR1521_LOCUS9610</name>
</gene>
<reference evidence="2" key="1">
    <citation type="submission" date="2023-08" db="EMBL/GenBank/DDBJ databases">
        <authorList>
            <person name="Chen Y."/>
            <person name="Shah S."/>
            <person name="Dougan E. K."/>
            <person name="Thang M."/>
            <person name="Chan C."/>
        </authorList>
    </citation>
    <scope>NUCLEOTIDE SEQUENCE</scope>
</reference>
<feature type="region of interest" description="Disordered" evidence="1">
    <location>
        <begin position="1"/>
        <end position="21"/>
    </location>
</feature>
<evidence type="ECO:0000313" key="2">
    <source>
        <dbReference type="EMBL" id="CAJ1382162.1"/>
    </source>
</evidence>
<protein>
    <submittedName>
        <fullName evidence="2">Uncharacterized protein</fullName>
    </submittedName>
</protein>
<organism evidence="2 3">
    <name type="scientific">Effrenium voratum</name>
    <dbReference type="NCBI Taxonomy" id="2562239"/>
    <lineage>
        <taxon>Eukaryota</taxon>
        <taxon>Sar</taxon>
        <taxon>Alveolata</taxon>
        <taxon>Dinophyceae</taxon>
        <taxon>Suessiales</taxon>
        <taxon>Symbiodiniaceae</taxon>
        <taxon>Effrenium</taxon>
    </lineage>
</organism>
<name>A0AA36I7I5_9DINO</name>
<dbReference type="EMBL" id="CAUJNA010000878">
    <property type="protein sequence ID" value="CAJ1382162.1"/>
    <property type="molecule type" value="Genomic_DNA"/>
</dbReference>
<sequence>MRFALSLSTKYAPSSGPKGELSTMHRHIQLTSMEWIDTALLERGVLPSVKRPSAQMPRSLARPQGASASIFDAISLRPIPSVTTLAIVVEDTLQVPWPTSGVLLRSAAPNRL</sequence>
<dbReference type="AlphaFoldDB" id="A0AA36I7I5"/>
<proteinExistence type="predicted"/>
<feature type="compositionally biased region" description="Polar residues" evidence="1">
    <location>
        <begin position="1"/>
        <end position="12"/>
    </location>
</feature>
<comment type="caution">
    <text evidence="2">The sequence shown here is derived from an EMBL/GenBank/DDBJ whole genome shotgun (WGS) entry which is preliminary data.</text>
</comment>
<keyword evidence="3" id="KW-1185">Reference proteome</keyword>
<dbReference type="Proteomes" id="UP001178507">
    <property type="component" value="Unassembled WGS sequence"/>
</dbReference>
<evidence type="ECO:0000256" key="1">
    <source>
        <dbReference type="SAM" id="MobiDB-lite"/>
    </source>
</evidence>